<name>A0A4Y9S3E4_9CAUL</name>
<dbReference type="Proteomes" id="UP000298216">
    <property type="component" value="Unassembled WGS sequence"/>
</dbReference>
<proteinExistence type="predicted"/>
<gene>
    <name evidence="1" type="ORF">EGY25_04275</name>
</gene>
<evidence type="ECO:0000313" key="1">
    <source>
        <dbReference type="EMBL" id="TFW14415.1"/>
    </source>
</evidence>
<reference evidence="1 2" key="1">
    <citation type="submission" date="2019-03" db="EMBL/GenBank/DDBJ databases">
        <title>Draft genome of Brevundimonas sp. a heavy metal resistant soil bacteria.</title>
        <authorList>
            <person name="Soto J."/>
        </authorList>
    </citation>
    <scope>NUCLEOTIDE SEQUENCE [LARGE SCALE GENOMIC DNA]</scope>
    <source>
        <strain evidence="1 2">B-10</strain>
    </source>
</reference>
<organism evidence="1 2">
    <name type="scientific">Brevundimonas intermedia</name>
    <dbReference type="NCBI Taxonomy" id="74315"/>
    <lineage>
        <taxon>Bacteria</taxon>
        <taxon>Pseudomonadati</taxon>
        <taxon>Pseudomonadota</taxon>
        <taxon>Alphaproteobacteria</taxon>
        <taxon>Caulobacterales</taxon>
        <taxon>Caulobacteraceae</taxon>
        <taxon>Brevundimonas</taxon>
    </lineage>
</organism>
<dbReference type="OrthoDB" id="7208056at2"/>
<evidence type="ECO:0008006" key="3">
    <source>
        <dbReference type="Google" id="ProtNLM"/>
    </source>
</evidence>
<evidence type="ECO:0000313" key="2">
    <source>
        <dbReference type="Proteomes" id="UP000298216"/>
    </source>
</evidence>
<dbReference type="RefSeq" id="WP_135193800.1">
    <property type="nucleotide sequence ID" value="NZ_SPVH01000002.1"/>
</dbReference>
<protein>
    <recommendedName>
        <fullName evidence="3">DUF2570 domain-containing protein</fullName>
    </recommendedName>
</protein>
<accession>A0A4Y9S3E4</accession>
<sequence>MIALAFIRRIPGMLSPKGWIAVALLAAFLLFGAYCAHRAAQGERDHQASVTAKTEAMASSARETAAGERATDTIIINAREKELSDAVNSLPDARPSARRVRLACERLRQQGNTSLPAECGPGG</sequence>
<keyword evidence="2" id="KW-1185">Reference proteome</keyword>
<comment type="caution">
    <text evidence="1">The sequence shown here is derived from an EMBL/GenBank/DDBJ whole genome shotgun (WGS) entry which is preliminary data.</text>
</comment>
<dbReference type="AlphaFoldDB" id="A0A4Y9S3E4"/>
<dbReference type="EMBL" id="SPVH01000002">
    <property type="protein sequence ID" value="TFW14415.1"/>
    <property type="molecule type" value="Genomic_DNA"/>
</dbReference>